<dbReference type="InterPro" id="IPR020821">
    <property type="entry name" value="ENPP1-3/EXOG-like_nuc-like"/>
</dbReference>
<keyword evidence="4 14" id="KW-0540">Nuclease</keyword>
<dbReference type="KEGG" id="dwi:6652516"/>
<evidence type="ECO:0000256" key="10">
    <source>
        <dbReference type="ARBA" id="ARBA00023128"/>
    </source>
</evidence>
<dbReference type="PANTHER" id="PTHR13966">
    <property type="entry name" value="ENDONUCLEASE RELATED"/>
    <property type="match status" value="1"/>
</dbReference>
<keyword evidence="7 14" id="KW-0378">Hydrolase</keyword>
<name>B4NMW5_DROWI</name>
<dbReference type="AlphaFoldDB" id="B4NMW5"/>
<keyword evidence="8" id="KW-0460">Magnesium</keyword>
<dbReference type="OrthoDB" id="5418055at2759"/>
<dbReference type="SMART" id="SM00477">
    <property type="entry name" value="NUC"/>
    <property type="match status" value="1"/>
</dbReference>
<evidence type="ECO:0000256" key="8">
    <source>
        <dbReference type="ARBA" id="ARBA00022842"/>
    </source>
</evidence>
<feature type="domain" description="ENPP1-3/EXOG-like endonuclease/phosphodiesterase" evidence="15">
    <location>
        <begin position="89"/>
        <end position="300"/>
    </location>
</feature>
<dbReference type="GO" id="GO:0006309">
    <property type="term" value="P:apoptotic DNA fragmentation"/>
    <property type="evidence" value="ECO:0007669"/>
    <property type="project" value="TreeGrafter"/>
</dbReference>
<dbReference type="InParanoid" id="B4NMW5"/>
<protein>
    <recommendedName>
        <fullName evidence="14">Endonuclease</fullName>
        <ecNumber evidence="14">3.1.30.-</ecNumber>
    </recommendedName>
</protein>
<evidence type="ECO:0000256" key="11">
    <source>
        <dbReference type="ARBA" id="ARBA00023157"/>
    </source>
</evidence>
<comment type="subcellular location">
    <subcellularLocation>
        <location evidence="2">Mitochondrion</location>
    </subcellularLocation>
</comment>
<dbReference type="SMART" id="SM00892">
    <property type="entry name" value="Endonuclease_NS"/>
    <property type="match status" value="1"/>
</dbReference>
<dbReference type="EMBL" id="CH964282">
    <property type="protein sequence ID" value="EDW85704.1"/>
    <property type="molecule type" value="Genomic_DNA"/>
</dbReference>
<proteinExistence type="inferred from homology"/>
<evidence type="ECO:0000313" key="17">
    <source>
        <dbReference type="EMBL" id="EDW85704.1"/>
    </source>
</evidence>
<dbReference type="GO" id="GO:0005634">
    <property type="term" value="C:nucleus"/>
    <property type="evidence" value="ECO:0007669"/>
    <property type="project" value="EnsemblMetazoa"/>
</dbReference>
<gene>
    <name evidence="17" type="primary">Dwil\GK23216</name>
    <name evidence="17" type="ORF">Dwil_GK23216</name>
</gene>
<evidence type="ECO:0000313" key="18">
    <source>
        <dbReference type="Proteomes" id="UP000007798"/>
    </source>
</evidence>
<evidence type="ECO:0000256" key="12">
    <source>
        <dbReference type="PIRSR" id="PIRSR640255-1"/>
    </source>
</evidence>
<dbReference type="GO" id="GO:0004521">
    <property type="term" value="F:RNA endonuclease activity"/>
    <property type="evidence" value="ECO:0007669"/>
    <property type="project" value="EnsemblMetazoa"/>
</dbReference>
<keyword evidence="5 13" id="KW-0479">Metal-binding</keyword>
<dbReference type="GO" id="GO:0005829">
    <property type="term" value="C:cytosol"/>
    <property type="evidence" value="ECO:0007669"/>
    <property type="project" value="EnsemblMetazoa"/>
</dbReference>
<keyword evidence="10" id="KW-0496">Mitochondrion</keyword>
<feature type="binding site" evidence="13">
    <location>
        <position position="186"/>
    </location>
    <ligand>
        <name>Mg(2+)</name>
        <dbReference type="ChEBI" id="CHEBI:18420"/>
        <note>catalytic</note>
    </ligand>
</feature>
<evidence type="ECO:0000256" key="6">
    <source>
        <dbReference type="ARBA" id="ARBA00022759"/>
    </source>
</evidence>
<dbReference type="GO" id="GO:0035234">
    <property type="term" value="P:ectopic germ cell programmed cell death"/>
    <property type="evidence" value="ECO:0007669"/>
    <property type="project" value="EnsemblMetazoa"/>
</dbReference>
<keyword evidence="9" id="KW-0809">Transit peptide</keyword>
<dbReference type="eggNOG" id="KOG3721">
    <property type="taxonomic scope" value="Eukaryota"/>
</dbReference>
<dbReference type="GO" id="GO:0030382">
    <property type="term" value="P:sperm mitochondrion organization"/>
    <property type="evidence" value="ECO:0007669"/>
    <property type="project" value="EnsemblMetazoa"/>
</dbReference>
<dbReference type="InterPro" id="IPR044929">
    <property type="entry name" value="DNA/RNA_non-sp_Endonuclease_sf"/>
</dbReference>
<dbReference type="GO" id="GO:0032043">
    <property type="term" value="P:mitochondrial DNA catabolic process"/>
    <property type="evidence" value="ECO:0007669"/>
    <property type="project" value="EnsemblMetazoa"/>
</dbReference>
<dbReference type="SUPFAM" id="SSF54060">
    <property type="entry name" value="His-Me finger endonucleases"/>
    <property type="match status" value="1"/>
</dbReference>
<dbReference type="GO" id="GO:0000014">
    <property type="term" value="F:single-stranded DNA endodeoxyribonuclease activity"/>
    <property type="evidence" value="ECO:0007669"/>
    <property type="project" value="TreeGrafter"/>
</dbReference>
<evidence type="ECO:0000256" key="3">
    <source>
        <dbReference type="ARBA" id="ARBA00010052"/>
    </source>
</evidence>
<evidence type="ECO:0000259" key="16">
    <source>
        <dbReference type="SMART" id="SM00892"/>
    </source>
</evidence>
<feature type="domain" description="DNA/RNA non-specific endonuclease/pyrophosphatase/phosphodiesterase" evidence="16">
    <location>
        <begin position="88"/>
        <end position="300"/>
    </location>
</feature>
<evidence type="ECO:0000256" key="2">
    <source>
        <dbReference type="ARBA" id="ARBA00004173"/>
    </source>
</evidence>
<dbReference type="Pfam" id="PF01223">
    <property type="entry name" value="Endonuclease_NS"/>
    <property type="match status" value="1"/>
</dbReference>
<evidence type="ECO:0000256" key="5">
    <source>
        <dbReference type="ARBA" id="ARBA00022723"/>
    </source>
</evidence>
<comment type="cofactor">
    <cofactor evidence="1 14">
        <name>Mg(2+)</name>
        <dbReference type="ChEBI" id="CHEBI:18420"/>
    </cofactor>
</comment>
<keyword evidence="11" id="KW-1015">Disulfide bond</keyword>
<accession>B4NMW5</accession>
<dbReference type="Gene3D" id="3.40.570.10">
    <property type="entry name" value="Extracellular Endonuclease, subunit A"/>
    <property type="match status" value="1"/>
</dbReference>
<dbReference type="HOGENOM" id="CLU_055174_0_1_1"/>
<keyword evidence="18" id="KW-1185">Reference proteome</keyword>
<dbReference type="GO" id="GO:0046872">
    <property type="term" value="F:metal ion binding"/>
    <property type="evidence" value="ECO:0007669"/>
    <property type="project" value="UniProtKB-KW"/>
</dbReference>
<dbReference type="GO" id="GO:0003676">
    <property type="term" value="F:nucleic acid binding"/>
    <property type="evidence" value="ECO:0007669"/>
    <property type="project" value="InterPro"/>
</dbReference>
<dbReference type="InterPro" id="IPR001604">
    <property type="entry name" value="Endo_G_ENPP1-like_dom"/>
</dbReference>
<dbReference type="InterPro" id="IPR044925">
    <property type="entry name" value="His-Me_finger_sf"/>
</dbReference>
<dbReference type="InterPro" id="IPR018524">
    <property type="entry name" value="DNA/RNA_endonuclease_AS"/>
</dbReference>
<evidence type="ECO:0000259" key="15">
    <source>
        <dbReference type="SMART" id="SM00477"/>
    </source>
</evidence>
<dbReference type="CDD" id="cd00091">
    <property type="entry name" value="NUC"/>
    <property type="match status" value="1"/>
</dbReference>
<dbReference type="GO" id="GO:0005743">
    <property type="term" value="C:mitochondrial inner membrane"/>
    <property type="evidence" value="ECO:0007669"/>
    <property type="project" value="TreeGrafter"/>
</dbReference>
<dbReference type="PANTHER" id="PTHR13966:SF5">
    <property type="entry name" value="ENDONUCLEASE G, MITOCHONDRIAL"/>
    <property type="match status" value="1"/>
</dbReference>
<feature type="active site" description="Proton acceptor" evidence="12">
    <location>
        <position position="154"/>
    </location>
</feature>
<evidence type="ECO:0000256" key="14">
    <source>
        <dbReference type="RuleBase" id="RU366055"/>
    </source>
</evidence>
<dbReference type="PROSITE" id="PS01070">
    <property type="entry name" value="NUCLEASE_NON_SPEC"/>
    <property type="match status" value="1"/>
</dbReference>
<dbReference type="Proteomes" id="UP000007798">
    <property type="component" value="Unassembled WGS sequence"/>
</dbReference>
<dbReference type="InterPro" id="IPR040255">
    <property type="entry name" value="Non-specific_endonuclease"/>
</dbReference>
<evidence type="ECO:0000256" key="1">
    <source>
        <dbReference type="ARBA" id="ARBA00001946"/>
    </source>
</evidence>
<dbReference type="GO" id="GO:0007291">
    <property type="term" value="P:sperm individualization"/>
    <property type="evidence" value="ECO:0007669"/>
    <property type="project" value="EnsemblMetazoa"/>
</dbReference>
<organism evidence="17 18">
    <name type="scientific">Drosophila willistoni</name>
    <name type="common">Fruit fly</name>
    <dbReference type="NCBI Taxonomy" id="7260"/>
    <lineage>
        <taxon>Eukaryota</taxon>
        <taxon>Metazoa</taxon>
        <taxon>Ecdysozoa</taxon>
        <taxon>Arthropoda</taxon>
        <taxon>Hexapoda</taxon>
        <taxon>Insecta</taxon>
        <taxon>Pterygota</taxon>
        <taxon>Neoptera</taxon>
        <taxon>Endopterygota</taxon>
        <taxon>Diptera</taxon>
        <taxon>Brachycera</taxon>
        <taxon>Muscomorpha</taxon>
        <taxon>Ephydroidea</taxon>
        <taxon>Drosophilidae</taxon>
        <taxon>Drosophila</taxon>
        <taxon>Sophophora</taxon>
    </lineage>
</organism>
<keyword evidence="6 14" id="KW-0255">Endonuclease</keyword>
<dbReference type="FunFam" id="3.40.570.10:FF:000002">
    <property type="entry name" value="Endonuclease G, mitochondrial"/>
    <property type="match status" value="1"/>
</dbReference>
<evidence type="ECO:0000256" key="7">
    <source>
        <dbReference type="ARBA" id="ARBA00022801"/>
    </source>
</evidence>
<evidence type="ECO:0000256" key="4">
    <source>
        <dbReference type="ARBA" id="ARBA00022722"/>
    </source>
</evidence>
<comment type="similarity">
    <text evidence="3 14">Belongs to the DNA/RNA non-specific endonuclease family.</text>
</comment>
<dbReference type="FunCoup" id="B4NMW5">
    <property type="interactions" value="354"/>
</dbReference>
<dbReference type="EC" id="3.1.30.-" evidence="14"/>
<evidence type="ECO:0000256" key="13">
    <source>
        <dbReference type="PIRSR" id="PIRSR640255-2"/>
    </source>
</evidence>
<dbReference type="OMA" id="YVMPNQV"/>
<dbReference type="STRING" id="7260.B4NMW5"/>
<evidence type="ECO:0000256" key="9">
    <source>
        <dbReference type="ARBA" id="ARBA00022946"/>
    </source>
</evidence>
<sequence length="310" mass="34900">MNKIPARHILAICGTALGAFYLGSYAERRQGNNVNENTLKLHLPGLPTFSTVSAATLIPANEVNVSATPSRISQIMKYGFPGLDHVRSHSDYVLSYDRRNRVPHWVFEHLTAQTVAKNDAVDRAKSEFRQDESIHPFFRAQNTDYRRSGYDRGHMAAAGNHRLHQKHCDETFLLSNMAPQVGQGFNRDAWNTLETHVRKLTNVYANVYVCTGPLYLPHKEDDGKMYVKYEVIGTNTVAVPTHFYKVIVGESATDQKLHMEAYVMPNKVISNDTPLSVFQVPPETVERAAGLLFFDQLNKKQLASINGKKV</sequence>
<reference evidence="17 18" key="1">
    <citation type="journal article" date="2007" name="Nature">
        <title>Evolution of genes and genomes on the Drosophila phylogeny.</title>
        <authorList>
            <consortium name="Drosophila 12 Genomes Consortium"/>
            <person name="Clark A.G."/>
            <person name="Eisen M.B."/>
            <person name="Smith D.R."/>
            <person name="Bergman C.M."/>
            <person name="Oliver B."/>
            <person name="Markow T.A."/>
            <person name="Kaufman T.C."/>
            <person name="Kellis M."/>
            <person name="Gelbart W."/>
            <person name="Iyer V.N."/>
            <person name="Pollard D.A."/>
            <person name="Sackton T.B."/>
            <person name="Larracuente A.M."/>
            <person name="Singh N.D."/>
            <person name="Abad J.P."/>
            <person name="Abt D.N."/>
            <person name="Adryan B."/>
            <person name="Aguade M."/>
            <person name="Akashi H."/>
            <person name="Anderson W.W."/>
            <person name="Aquadro C.F."/>
            <person name="Ardell D.H."/>
            <person name="Arguello R."/>
            <person name="Artieri C.G."/>
            <person name="Barbash D.A."/>
            <person name="Barker D."/>
            <person name="Barsanti P."/>
            <person name="Batterham P."/>
            <person name="Batzoglou S."/>
            <person name="Begun D."/>
            <person name="Bhutkar A."/>
            <person name="Blanco E."/>
            <person name="Bosak S.A."/>
            <person name="Bradley R.K."/>
            <person name="Brand A.D."/>
            <person name="Brent M.R."/>
            <person name="Brooks A.N."/>
            <person name="Brown R.H."/>
            <person name="Butlin R.K."/>
            <person name="Caggese C."/>
            <person name="Calvi B.R."/>
            <person name="Bernardo de Carvalho A."/>
            <person name="Caspi A."/>
            <person name="Castrezana S."/>
            <person name="Celniker S.E."/>
            <person name="Chang J.L."/>
            <person name="Chapple C."/>
            <person name="Chatterji S."/>
            <person name="Chinwalla A."/>
            <person name="Civetta A."/>
            <person name="Clifton S.W."/>
            <person name="Comeron J.M."/>
            <person name="Costello J.C."/>
            <person name="Coyne J.A."/>
            <person name="Daub J."/>
            <person name="David R.G."/>
            <person name="Delcher A.L."/>
            <person name="Delehaunty K."/>
            <person name="Do C.B."/>
            <person name="Ebling H."/>
            <person name="Edwards K."/>
            <person name="Eickbush T."/>
            <person name="Evans J.D."/>
            <person name="Filipski A."/>
            <person name="Findeiss S."/>
            <person name="Freyhult E."/>
            <person name="Fulton L."/>
            <person name="Fulton R."/>
            <person name="Garcia A.C."/>
            <person name="Gardiner A."/>
            <person name="Garfield D.A."/>
            <person name="Garvin B.E."/>
            <person name="Gibson G."/>
            <person name="Gilbert D."/>
            <person name="Gnerre S."/>
            <person name="Godfrey J."/>
            <person name="Good R."/>
            <person name="Gotea V."/>
            <person name="Gravely B."/>
            <person name="Greenberg A.J."/>
            <person name="Griffiths-Jones S."/>
            <person name="Gross S."/>
            <person name="Guigo R."/>
            <person name="Gustafson E.A."/>
            <person name="Haerty W."/>
            <person name="Hahn M.W."/>
            <person name="Halligan D.L."/>
            <person name="Halpern A.L."/>
            <person name="Halter G.M."/>
            <person name="Han M.V."/>
            <person name="Heger A."/>
            <person name="Hillier L."/>
            <person name="Hinrichs A.S."/>
            <person name="Holmes I."/>
            <person name="Hoskins R.A."/>
            <person name="Hubisz M.J."/>
            <person name="Hultmark D."/>
            <person name="Huntley M.A."/>
            <person name="Jaffe D.B."/>
            <person name="Jagadeeshan S."/>
            <person name="Jeck W.R."/>
            <person name="Johnson J."/>
            <person name="Jones C.D."/>
            <person name="Jordan W.C."/>
            <person name="Karpen G.H."/>
            <person name="Kataoka E."/>
            <person name="Keightley P.D."/>
            <person name="Kheradpour P."/>
            <person name="Kirkness E.F."/>
            <person name="Koerich L.B."/>
            <person name="Kristiansen K."/>
            <person name="Kudrna D."/>
            <person name="Kulathinal R.J."/>
            <person name="Kumar S."/>
            <person name="Kwok R."/>
            <person name="Lander E."/>
            <person name="Langley C.H."/>
            <person name="Lapoint R."/>
            <person name="Lazzaro B.P."/>
            <person name="Lee S.J."/>
            <person name="Levesque L."/>
            <person name="Li R."/>
            <person name="Lin C.F."/>
            <person name="Lin M.F."/>
            <person name="Lindblad-Toh K."/>
            <person name="Llopart A."/>
            <person name="Long M."/>
            <person name="Low L."/>
            <person name="Lozovsky E."/>
            <person name="Lu J."/>
            <person name="Luo M."/>
            <person name="Machado C.A."/>
            <person name="Makalowski W."/>
            <person name="Marzo M."/>
            <person name="Matsuda M."/>
            <person name="Matzkin L."/>
            <person name="McAllister B."/>
            <person name="McBride C.S."/>
            <person name="McKernan B."/>
            <person name="McKernan K."/>
            <person name="Mendez-Lago M."/>
            <person name="Minx P."/>
            <person name="Mollenhauer M.U."/>
            <person name="Montooth K."/>
            <person name="Mount S.M."/>
            <person name="Mu X."/>
            <person name="Myers E."/>
            <person name="Negre B."/>
            <person name="Newfeld S."/>
            <person name="Nielsen R."/>
            <person name="Noor M.A."/>
            <person name="O'Grady P."/>
            <person name="Pachter L."/>
            <person name="Papaceit M."/>
            <person name="Parisi M.J."/>
            <person name="Parisi M."/>
            <person name="Parts L."/>
            <person name="Pedersen J.S."/>
            <person name="Pesole G."/>
            <person name="Phillippy A.M."/>
            <person name="Ponting C.P."/>
            <person name="Pop M."/>
            <person name="Porcelli D."/>
            <person name="Powell J.R."/>
            <person name="Prohaska S."/>
            <person name="Pruitt K."/>
            <person name="Puig M."/>
            <person name="Quesneville H."/>
            <person name="Ram K.R."/>
            <person name="Rand D."/>
            <person name="Rasmussen M.D."/>
            <person name="Reed L.K."/>
            <person name="Reenan R."/>
            <person name="Reily A."/>
            <person name="Remington K.A."/>
            <person name="Rieger T.T."/>
            <person name="Ritchie M.G."/>
            <person name="Robin C."/>
            <person name="Rogers Y.H."/>
            <person name="Rohde C."/>
            <person name="Rozas J."/>
            <person name="Rubenfield M.J."/>
            <person name="Ruiz A."/>
            <person name="Russo S."/>
            <person name="Salzberg S.L."/>
            <person name="Sanchez-Gracia A."/>
            <person name="Saranga D.J."/>
            <person name="Sato H."/>
            <person name="Schaeffer S.W."/>
            <person name="Schatz M.C."/>
            <person name="Schlenke T."/>
            <person name="Schwartz R."/>
            <person name="Segarra C."/>
            <person name="Singh R.S."/>
            <person name="Sirot L."/>
            <person name="Sirota M."/>
            <person name="Sisneros N.B."/>
            <person name="Smith C.D."/>
            <person name="Smith T.F."/>
            <person name="Spieth J."/>
            <person name="Stage D.E."/>
            <person name="Stark A."/>
            <person name="Stephan W."/>
            <person name="Strausberg R.L."/>
            <person name="Strempel S."/>
            <person name="Sturgill D."/>
            <person name="Sutton G."/>
            <person name="Sutton G.G."/>
            <person name="Tao W."/>
            <person name="Teichmann S."/>
            <person name="Tobari Y.N."/>
            <person name="Tomimura Y."/>
            <person name="Tsolas J.M."/>
            <person name="Valente V.L."/>
            <person name="Venter E."/>
            <person name="Venter J.C."/>
            <person name="Vicario S."/>
            <person name="Vieira F.G."/>
            <person name="Vilella A.J."/>
            <person name="Villasante A."/>
            <person name="Walenz B."/>
            <person name="Wang J."/>
            <person name="Wasserman M."/>
            <person name="Watts T."/>
            <person name="Wilson D."/>
            <person name="Wilson R.K."/>
            <person name="Wing R.A."/>
            <person name="Wolfner M.F."/>
            <person name="Wong A."/>
            <person name="Wong G.K."/>
            <person name="Wu C.I."/>
            <person name="Wu G."/>
            <person name="Yamamoto D."/>
            <person name="Yang H.P."/>
            <person name="Yang S.P."/>
            <person name="Yorke J.A."/>
            <person name="Yoshida K."/>
            <person name="Zdobnov E."/>
            <person name="Zhang P."/>
            <person name="Zhang Y."/>
            <person name="Zimin A.V."/>
            <person name="Baldwin J."/>
            <person name="Abdouelleil A."/>
            <person name="Abdulkadir J."/>
            <person name="Abebe A."/>
            <person name="Abera B."/>
            <person name="Abreu J."/>
            <person name="Acer S.C."/>
            <person name="Aftuck L."/>
            <person name="Alexander A."/>
            <person name="An P."/>
            <person name="Anderson E."/>
            <person name="Anderson S."/>
            <person name="Arachi H."/>
            <person name="Azer M."/>
            <person name="Bachantsang P."/>
            <person name="Barry A."/>
            <person name="Bayul T."/>
            <person name="Berlin A."/>
            <person name="Bessette D."/>
            <person name="Bloom T."/>
            <person name="Blye J."/>
            <person name="Boguslavskiy L."/>
            <person name="Bonnet C."/>
            <person name="Boukhgalter B."/>
            <person name="Bourzgui I."/>
            <person name="Brown A."/>
            <person name="Cahill P."/>
            <person name="Channer S."/>
            <person name="Cheshatsang Y."/>
            <person name="Chuda L."/>
            <person name="Citroen M."/>
            <person name="Collymore A."/>
            <person name="Cooke P."/>
            <person name="Costello M."/>
            <person name="D'Aco K."/>
            <person name="Daza R."/>
            <person name="De Haan G."/>
            <person name="DeGray S."/>
            <person name="DeMaso C."/>
            <person name="Dhargay N."/>
            <person name="Dooley K."/>
            <person name="Dooley E."/>
            <person name="Doricent M."/>
            <person name="Dorje P."/>
            <person name="Dorjee K."/>
            <person name="Dupes A."/>
            <person name="Elong R."/>
            <person name="Falk J."/>
            <person name="Farina A."/>
            <person name="Faro S."/>
            <person name="Ferguson D."/>
            <person name="Fisher S."/>
            <person name="Foley C.D."/>
            <person name="Franke A."/>
            <person name="Friedrich D."/>
            <person name="Gadbois L."/>
            <person name="Gearin G."/>
            <person name="Gearin C.R."/>
            <person name="Giannoukos G."/>
            <person name="Goode T."/>
            <person name="Graham J."/>
            <person name="Grandbois E."/>
            <person name="Grewal S."/>
            <person name="Gyaltsen K."/>
            <person name="Hafez N."/>
            <person name="Hagos B."/>
            <person name="Hall J."/>
            <person name="Henson C."/>
            <person name="Hollinger A."/>
            <person name="Honan T."/>
            <person name="Huard M.D."/>
            <person name="Hughes L."/>
            <person name="Hurhula B."/>
            <person name="Husby M.E."/>
            <person name="Kamat A."/>
            <person name="Kanga B."/>
            <person name="Kashin S."/>
            <person name="Khazanovich D."/>
            <person name="Kisner P."/>
            <person name="Lance K."/>
            <person name="Lara M."/>
            <person name="Lee W."/>
            <person name="Lennon N."/>
            <person name="Letendre F."/>
            <person name="LeVine R."/>
            <person name="Lipovsky A."/>
            <person name="Liu X."/>
            <person name="Liu J."/>
            <person name="Liu S."/>
            <person name="Lokyitsang T."/>
            <person name="Lokyitsang Y."/>
            <person name="Lubonja R."/>
            <person name="Lui A."/>
            <person name="MacDonald P."/>
            <person name="Magnisalis V."/>
            <person name="Maru K."/>
            <person name="Matthews C."/>
            <person name="McCusker W."/>
            <person name="McDonough S."/>
            <person name="Mehta T."/>
            <person name="Meldrim J."/>
            <person name="Meneus L."/>
            <person name="Mihai O."/>
            <person name="Mihalev A."/>
            <person name="Mihova T."/>
            <person name="Mittelman R."/>
            <person name="Mlenga V."/>
            <person name="Montmayeur A."/>
            <person name="Mulrain L."/>
            <person name="Navidi A."/>
            <person name="Naylor J."/>
            <person name="Negash T."/>
            <person name="Nguyen T."/>
            <person name="Nguyen N."/>
            <person name="Nicol R."/>
            <person name="Norbu C."/>
            <person name="Norbu N."/>
            <person name="Novod N."/>
            <person name="O'Neill B."/>
            <person name="Osman S."/>
            <person name="Markiewicz E."/>
            <person name="Oyono O.L."/>
            <person name="Patti C."/>
            <person name="Phunkhang P."/>
            <person name="Pierre F."/>
            <person name="Priest M."/>
            <person name="Raghuraman S."/>
            <person name="Rege F."/>
            <person name="Reyes R."/>
            <person name="Rise C."/>
            <person name="Rogov P."/>
            <person name="Ross K."/>
            <person name="Ryan E."/>
            <person name="Settipalli S."/>
            <person name="Shea T."/>
            <person name="Sherpa N."/>
            <person name="Shi L."/>
            <person name="Shih D."/>
            <person name="Sparrow T."/>
            <person name="Spaulding J."/>
            <person name="Stalker J."/>
            <person name="Stange-Thomann N."/>
            <person name="Stavropoulos S."/>
            <person name="Stone C."/>
            <person name="Strader C."/>
            <person name="Tesfaye S."/>
            <person name="Thomson T."/>
            <person name="Thoulutsang Y."/>
            <person name="Thoulutsang D."/>
            <person name="Topham K."/>
            <person name="Topping I."/>
            <person name="Tsamla T."/>
            <person name="Vassiliev H."/>
            <person name="Vo A."/>
            <person name="Wangchuk T."/>
            <person name="Wangdi T."/>
            <person name="Weiand M."/>
            <person name="Wilkinson J."/>
            <person name="Wilson A."/>
            <person name="Yadav S."/>
            <person name="Young G."/>
            <person name="Yu Q."/>
            <person name="Zembek L."/>
            <person name="Zhong D."/>
            <person name="Zimmer A."/>
            <person name="Zwirko Z."/>
            <person name="Jaffe D.B."/>
            <person name="Alvarez P."/>
            <person name="Brockman W."/>
            <person name="Butler J."/>
            <person name="Chin C."/>
            <person name="Gnerre S."/>
            <person name="Grabherr M."/>
            <person name="Kleber M."/>
            <person name="Mauceli E."/>
            <person name="MacCallum I."/>
        </authorList>
    </citation>
    <scope>NUCLEOTIDE SEQUENCE [LARGE SCALE GENOMIC DNA]</scope>
    <source>
        <strain evidence="18">Tucson 14030-0811.24</strain>
    </source>
</reference>
<dbReference type="PhylomeDB" id="B4NMW5"/>
<dbReference type="SMR" id="B4NMW5"/>